<dbReference type="Pfam" id="PF00530">
    <property type="entry name" value="SRCR"/>
    <property type="match status" value="1"/>
</dbReference>
<dbReference type="Gene3D" id="2.60.120.260">
    <property type="entry name" value="Galactose-binding domain-like"/>
    <property type="match status" value="1"/>
</dbReference>
<dbReference type="PANTHER" id="PTHR46957">
    <property type="entry name" value="CYTOKINE RECEPTOR"/>
    <property type="match status" value="1"/>
</dbReference>
<dbReference type="SUPFAM" id="SSF49265">
    <property type="entry name" value="Fibronectin type III"/>
    <property type="match status" value="2"/>
</dbReference>
<dbReference type="OrthoDB" id="5989032at2759"/>
<dbReference type="Gene3D" id="2.60.40.10">
    <property type="entry name" value="Immunoglobulins"/>
    <property type="match status" value="3"/>
</dbReference>
<comment type="caution">
    <text evidence="4">The sequence shown here is derived from an EMBL/GenBank/DDBJ whole genome shotgun (WGS) entry which is preliminary data.</text>
</comment>
<dbReference type="InterPro" id="IPR013783">
    <property type="entry name" value="Ig-like_fold"/>
</dbReference>
<dbReference type="CDD" id="cd00063">
    <property type="entry name" value="FN3"/>
    <property type="match status" value="3"/>
</dbReference>
<evidence type="ECO:0000313" key="4">
    <source>
        <dbReference type="EMBL" id="CAB4008615.1"/>
    </source>
</evidence>
<dbReference type="PROSITE" id="PS50022">
    <property type="entry name" value="FA58C_3"/>
    <property type="match status" value="1"/>
</dbReference>
<sequence>MEVTTDEFKEDTCPSMKKYLYVEYKCIDRSAFKTENMIVRKIRLASESTPGRGFVELLEDSKPNTWQRLCINNMRDIVKGVICRTLGYSGVQEEQSSVGSGQEDEGNLEIPVLHGNVYCNSQDNNVSSCCLEKVNSEENSCSTMARVSCAICSEPVLSSTHDPVVVYSASNSLPGYSAEQAAMSSDSTWCARDSPESHDYLKLDLGEAYVITQVAILGAVPRGNWVTAYEMLYSKDEADWLPGIANAQNRLPGNSASDELSSSIFDSVIHARFIKVFPKSWQGHPCLKLEICGHKLLPAAPTNFTLRRLTAYTADLTWIKPADTGDGQFTHYQISLLRDGKLDSNITTQTGSWHFTSLRPYTKYSVVVQAGNDHGYGQETELTFRTNSTAPTAPPLDIKLSPISSTSFSISWKAPPSFYRNGIITGYEVCFAWVKSDEHCDRIIRTTATSIRLGYLSPATQYKVKVLARNDAGSGHYSEEYFQITNAEAAVCNRSSITSETFVVKPQKPREEVRFCQVLVLALSSDESFPGEHLFSAEAVTYLDASGSSIPYITAEFRASDFDKYQDFTVGDRVLFPALSMLNNNNSQAKKYFNGPLTPNTRYTVFQRFLSDKKLLYSSDFLAPVKTSEVKTPNTSFQVPPSYPPRDIQLNVESSTAINISWKAPILENTLRTTGYQICIAHVQSDEECEVILRTKASTFVASGLMPARKYKVRVSAKNKVGYGKYSKDYITLTNSGK</sequence>
<keyword evidence="5" id="KW-1185">Reference proteome</keyword>
<dbReference type="PROSITE" id="PS50853">
    <property type="entry name" value="FN3"/>
    <property type="match status" value="3"/>
</dbReference>
<dbReference type="GO" id="GO:0016020">
    <property type="term" value="C:membrane"/>
    <property type="evidence" value="ECO:0007669"/>
    <property type="project" value="UniProtKB-SubCell"/>
</dbReference>
<dbReference type="InterPro" id="IPR036772">
    <property type="entry name" value="SRCR-like_dom_sf"/>
</dbReference>
<dbReference type="InterPro" id="IPR003961">
    <property type="entry name" value="FN3_dom"/>
</dbReference>
<dbReference type="InterPro" id="IPR008979">
    <property type="entry name" value="Galactose-bd-like_sf"/>
</dbReference>
<name>A0A7D9EGP7_PARCT</name>
<dbReference type="Gene3D" id="3.10.250.10">
    <property type="entry name" value="SRCR-like domain"/>
    <property type="match status" value="1"/>
</dbReference>
<dbReference type="SUPFAM" id="SSF49785">
    <property type="entry name" value="Galactose-binding domain-like"/>
    <property type="match status" value="1"/>
</dbReference>
<dbReference type="AlphaFoldDB" id="A0A7D9EGP7"/>
<evidence type="ECO:0000256" key="2">
    <source>
        <dbReference type="ARBA" id="ARBA00023157"/>
    </source>
</evidence>
<dbReference type="InterPro" id="IPR036116">
    <property type="entry name" value="FN3_sf"/>
</dbReference>
<dbReference type="InterPro" id="IPR050713">
    <property type="entry name" value="RTP_Phos/Ushers"/>
</dbReference>
<accession>A0A7D9EGP7</accession>
<dbReference type="Pfam" id="PF00041">
    <property type="entry name" value="fn3"/>
    <property type="match status" value="3"/>
</dbReference>
<dbReference type="InterPro" id="IPR000421">
    <property type="entry name" value="FA58C"/>
</dbReference>
<dbReference type="PRINTS" id="PR00014">
    <property type="entry name" value="FNTYPEIII"/>
</dbReference>
<evidence type="ECO:0000256" key="3">
    <source>
        <dbReference type="PROSITE-ProRule" id="PRU00196"/>
    </source>
</evidence>
<dbReference type="Pfam" id="PF00754">
    <property type="entry name" value="F5_F8_type_C"/>
    <property type="match status" value="1"/>
</dbReference>
<dbReference type="SUPFAM" id="SSF56487">
    <property type="entry name" value="SRCR-like"/>
    <property type="match status" value="1"/>
</dbReference>
<dbReference type="EMBL" id="CACRXK020006177">
    <property type="protein sequence ID" value="CAB4008615.1"/>
    <property type="molecule type" value="Genomic_DNA"/>
</dbReference>
<evidence type="ECO:0000313" key="5">
    <source>
        <dbReference type="Proteomes" id="UP001152795"/>
    </source>
</evidence>
<keyword evidence="1" id="KW-0677">Repeat</keyword>
<proteinExistence type="predicted"/>
<protein>
    <submittedName>
        <fullName evidence="4">Receptor-type tyrosine- phosphatase F-like</fullName>
    </submittedName>
</protein>
<organism evidence="4 5">
    <name type="scientific">Paramuricea clavata</name>
    <name type="common">Red gorgonian</name>
    <name type="synonym">Violescent sea-whip</name>
    <dbReference type="NCBI Taxonomy" id="317549"/>
    <lineage>
        <taxon>Eukaryota</taxon>
        <taxon>Metazoa</taxon>
        <taxon>Cnidaria</taxon>
        <taxon>Anthozoa</taxon>
        <taxon>Octocorallia</taxon>
        <taxon>Malacalcyonacea</taxon>
        <taxon>Plexauridae</taxon>
        <taxon>Paramuricea</taxon>
    </lineage>
</organism>
<keyword evidence="2 3" id="KW-1015">Disulfide bond</keyword>
<dbReference type="FunFam" id="2.60.40.10:FF:000028">
    <property type="entry name" value="Neuronal cell adhesion molecule"/>
    <property type="match status" value="1"/>
</dbReference>
<dbReference type="PANTHER" id="PTHR46957:SF3">
    <property type="entry name" value="CYTOKINE RECEPTOR"/>
    <property type="match status" value="1"/>
</dbReference>
<comment type="caution">
    <text evidence="3">Lacks conserved residue(s) required for the propagation of feature annotation.</text>
</comment>
<gene>
    <name evidence="4" type="ORF">PACLA_8A020819</name>
</gene>
<evidence type="ECO:0000256" key="1">
    <source>
        <dbReference type="ARBA" id="ARBA00022737"/>
    </source>
</evidence>
<reference evidence="4" key="1">
    <citation type="submission" date="2020-04" db="EMBL/GenBank/DDBJ databases">
        <authorList>
            <person name="Alioto T."/>
            <person name="Alioto T."/>
            <person name="Gomez Garrido J."/>
        </authorList>
    </citation>
    <scope>NUCLEOTIDE SEQUENCE</scope>
    <source>
        <strain evidence="4">A484AB</strain>
    </source>
</reference>
<dbReference type="PROSITE" id="PS50287">
    <property type="entry name" value="SRCR_2"/>
    <property type="match status" value="1"/>
</dbReference>
<dbReference type="SMART" id="SM00202">
    <property type="entry name" value="SR"/>
    <property type="match status" value="1"/>
</dbReference>
<dbReference type="InterPro" id="IPR001190">
    <property type="entry name" value="SRCR"/>
</dbReference>
<feature type="disulfide bond" evidence="3">
    <location>
        <begin position="119"/>
        <end position="129"/>
    </location>
</feature>
<dbReference type="SMART" id="SM00060">
    <property type="entry name" value="FN3"/>
    <property type="match status" value="3"/>
</dbReference>
<dbReference type="Proteomes" id="UP001152795">
    <property type="component" value="Unassembled WGS sequence"/>
</dbReference>
<keyword evidence="4" id="KW-0675">Receptor</keyword>